<dbReference type="AlphaFoldDB" id="A0AAD7UH16"/>
<keyword evidence="2" id="KW-1185">Reference proteome</keyword>
<gene>
    <name evidence="1" type="ORF">CTAYLR_002332</name>
</gene>
<dbReference type="InterPro" id="IPR011989">
    <property type="entry name" value="ARM-like"/>
</dbReference>
<evidence type="ECO:0000313" key="2">
    <source>
        <dbReference type="Proteomes" id="UP001230188"/>
    </source>
</evidence>
<dbReference type="InterPro" id="IPR039717">
    <property type="entry name" value="Hgh1"/>
</dbReference>
<organism evidence="1 2">
    <name type="scientific">Chrysophaeum taylorii</name>
    <dbReference type="NCBI Taxonomy" id="2483200"/>
    <lineage>
        <taxon>Eukaryota</taxon>
        <taxon>Sar</taxon>
        <taxon>Stramenopiles</taxon>
        <taxon>Ochrophyta</taxon>
        <taxon>Pelagophyceae</taxon>
        <taxon>Pelagomonadales</taxon>
        <taxon>Pelagomonadaceae</taxon>
        <taxon>Chrysophaeum</taxon>
    </lineage>
</organism>
<dbReference type="PANTHER" id="PTHR13387:SF9">
    <property type="entry name" value="PROTEIN HGH1 HOMOLOG"/>
    <property type="match status" value="1"/>
</dbReference>
<protein>
    <recommendedName>
        <fullName evidence="3">Protein HGH1 homolog</fullName>
    </recommendedName>
</protein>
<proteinExistence type="predicted"/>
<name>A0AAD7UH16_9STRA</name>
<accession>A0AAD7UH16</accession>
<comment type="caution">
    <text evidence="1">The sequence shown here is derived from an EMBL/GenBank/DDBJ whole genome shotgun (WGS) entry which is preliminary data.</text>
</comment>
<evidence type="ECO:0008006" key="3">
    <source>
        <dbReference type="Google" id="ProtNLM"/>
    </source>
</evidence>
<dbReference type="Gene3D" id="1.25.10.10">
    <property type="entry name" value="Leucine-rich Repeat Variant"/>
    <property type="match status" value="1"/>
</dbReference>
<sequence length="391" mass="42151">MDELLGLVRENLSNPAFCGEAGRALAAASGEPQHIATLVDTPDGIELLGKLSNVPTSRRDALVTLVNVTAWASAQGERRLAAVVGRLDLSLTSAATADEEAREAALKLLQNATTTLSGCAACEGVVVPLLRAFAQRPPDHHDTWALFGETLRNLTAHSETTRRLLLRRSSRVLEALLPQLLVPRRERRRGVAAALKHCAIDRDAHYFLDTELGAPAYVARALADDADLAKLSPEDRAPLAAAFEGLDGGRDDQDPDLALLLLESLHCFCATRRCRRRLRALNAYFVVRDADIAFASSSKDKPQDARGVLVTADNTNADDDDDDGVLSRISRVCSEIADMLLRRDDDGGDIASLADAVVEPPARKKSTAFLKKSGFLNNNSDATPASYDEPD</sequence>
<dbReference type="PANTHER" id="PTHR13387">
    <property type="entry name" value="PROTEIN HGH1 HOMOLOG"/>
    <property type="match status" value="1"/>
</dbReference>
<dbReference type="InterPro" id="IPR016024">
    <property type="entry name" value="ARM-type_fold"/>
</dbReference>
<dbReference type="Proteomes" id="UP001230188">
    <property type="component" value="Unassembled WGS sequence"/>
</dbReference>
<reference evidence="1" key="1">
    <citation type="submission" date="2023-01" db="EMBL/GenBank/DDBJ databases">
        <title>Metagenome sequencing of chrysophaentin producing Chrysophaeum taylorii.</title>
        <authorList>
            <person name="Davison J."/>
            <person name="Bewley C."/>
        </authorList>
    </citation>
    <scope>NUCLEOTIDE SEQUENCE</scope>
    <source>
        <strain evidence="1">NIES-1699</strain>
    </source>
</reference>
<evidence type="ECO:0000313" key="1">
    <source>
        <dbReference type="EMBL" id="KAJ8605351.1"/>
    </source>
</evidence>
<dbReference type="EMBL" id="JAQMWT010000316">
    <property type="protein sequence ID" value="KAJ8605351.1"/>
    <property type="molecule type" value="Genomic_DNA"/>
</dbReference>
<dbReference type="SUPFAM" id="SSF48371">
    <property type="entry name" value="ARM repeat"/>
    <property type="match status" value="1"/>
</dbReference>